<gene>
    <name evidence="8" type="ORF">BKD89_07530</name>
</gene>
<protein>
    <submittedName>
        <fullName evidence="8">Phosphomannomutase</fullName>
    </submittedName>
</protein>
<evidence type="ECO:0000313" key="9">
    <source>
        <dbReference type="Proteomes" id="UP000273278"/>
    </source>
</evidence>
<keyword evidence="5" id="KW-0460">Magnesium</keyword>
<evidence type="ECO:0000256" key="6">
    <source>
        <dbReference type="ARBA" id="ARBA00023235"/>
    </source>
</evidence>
<dbReference type="InterPro" id="IPR036900">
    <property type="entry name" value="A-D-PHexomutase_C_sf"/>
</dbReference>
<dbReference type="Pfam" id="PF02878">
    <property type="entry name" value="PGM_PMM_I"/>
    <property type="match status" value="1"/>
</dbReference>
<dbReference type="InterPro" id="IPR005844">
    <property type="entry name" value="A-D-PHexomutase_a/b/a-I"/>
</dbReference>
<dbReference type="InterPro" id="IPR016055">
    <property type="entry name" value="A-D-PHexomutase_a/b/a-I/II/III"/>
</dbReference>
<dbReference type="Proteomes" id="UP000273278">
    <property type="component" value="Chromosome"/>
</dbReference>
<accession>A0A3G3IIH5</accession>
<sequence length="446" mass="47815">MEGGESGYHTALNGTDMTPEKAQTVGLRLGSVFKTIAVGMDTSPSSPMIRNSLESGITAAGAHVIDVGITATPVICCAYGGMCDCIVCIGSPDSYGTVSGITAYYPDGSRISAESMREIMDGEDSNLPSYDGIGQISVDDSANETYIHGLTEEGLKSGGFAILDCGCGSTSLCAPRALSETGADIISLNAHIGEKRPPRSPGIGKADLANISDFVNASTGSIGLAYNGDGTKMALMDESGKFVTGERLLALMLRYIRPRVAVIPFGSPEVVEDAFWAPALDYDREPGEEENRRVIRVDNSLEAVTTAVKDNNADFAGMTDGTFIFPKRSLCPDAVYASAIISCLAGQRSIRNILEELPSYYNMSAKVKFSGNLEMFGRRFIEKITDYDIREISIGDGWKVVMKNGIYFINQDSDDPKSLRINAESQDKVYLVSMLDQATDIIKSCE</sequence>
<keyword evidence="3" id="KW-0597">Phosphoprotein</keyword>
<organism evidence="8 9">
    <name type="scientific">Methanomethylophilus alvi</name>
    <dbReference type="NCBI Taxonomy" id="1291540"/>
    <lineage>
        <taxon>Archaea</taxon>
        <taxon>Methanobacteriati</taxon>
        <taxon>Thermoplasmatota</taxon>
        <taxon>Thermoplasmata</taxon>
        <taxon>Methanomassiliicoccales</taxon>
        <taxon>Methanomethylophilaceae</taxon>
        <taxon>Methanomethylophilus</taxon>
    </lineage>
</organism>
<evidence type="ECO:0000256" key="4">
    <source>
        <dbReference type="ARBA" id="ARBA00022723"/>
    </source>
</evidence>
<evidence type="ECO:0000256" key="1">
    <source>
        <dbReference type="ARBA" id="ARBA00001946"/>
    </source>
</evidence>
<comment type="similarity">
    <text evidence="2">Belongs to the phosphohexose mutase family.</text>
</comment>
<dbReference type="SUPFAM" id="SSF53738">
    <property type="entry name" value="Phosphoglucomutase, first 3 domains"/>
    <property type="match status" value="2"/>
</dbReference>
<keyword evidence="6" id="KW-0413">Isomerase</keyword>
<dbReference type="GO" id="GO:0005975">
    <property type="term" value="P:carbohydrate metabolic process"/>
    <property type="evidence" value="ECO:0007669"/>
    <property type="project" value="InterPro"/>
</dbReference>
<dbReference type="GO" id="GO:0016868">
    <property type="term" value="F:intramolecular phosphotransferase activity"/>
    <property type="evidence" value="ECO:0007669"/>
    <property type="project" value="InterPro"/>
</dbReference>
<dbReference type="SUPFAM" id="SSF55957">
    <property type="entry name" value="Phosphoglucomutase, C-terminal domain"/>
    <property type="match status" value="1"/>
</dbReference>
<dbReference type="GeneID" id="41322304"/>
<dbReference type="PANTHER" id="PTHR43771">
    <property type="entry name" value="PHOSPHOMANNOMUTASE"/>
    <property type="match status" value="1"/>
</dbReference>
<evidence type="ECO:0000256" key="2">
    <source>
        <dbReference type="ARBA" id="ARBA00010231"/>
    </source>
</evidence>
<comment type="cofactor">
    <cofactor evidence="1">
        <name>Mg(2+)</name>
        <dbReference type="ChEBI" id="CHEBI:18420"/>
    </cofactor>
</comment>
<dbReference type="OMA" id="GMYIFPE"/>
<dbReference type="GO" id="GO:0046872">
    <property type="term" value="F:metal ion binding"/>
    <property type="evidence" value="ECO:0007669"/>
    <property type="project" value="UniProtKB-KW"/>
</dbReference>
<dbReference type="Gene3D" id="3.40.120.10">
    <property type="entry name" value="Alpha-D-Glucose-1,6-Bisphosphate, subunit A, domain 3"/>
    <property type="match status" value="3"/>
</dbReference>
<evidence type="ECO:0000259" key="7">
    <source>
        <dbReference type="Pfam" id="PF02878"/>
    </source>
</evidence>
<feature type="domain" description="Alpha-D-phosphohexomutase alpha/beta/alpha" evidence="7">
    <location>
        <begin position="4"/>
        <end position="121"/>
    </location>
</feature>
<keyword evidence="4" id="KW-0479">Metal-binding</keyword>
<reference evidence="8 9" key="1">
    <citation type="submission" date="2016-10" db="EMBL/GenBank/DDBJ databases">
        <title>Complete genome of the TMA-utilizing, human hosted archaeon Methanomethylophilus alvus Gen. nov, sp. nov., strain Mx-05, derived from a pure culture.</title>
        <authorList>
            <person name="Brugere J.-F."/>
            <person name="Ben Hania W."/>
            <person name="Chaudhary P.P."/>
            <person name="Gaci N."/>
            <person name="Borrel G."/>
            <person name="Cao Van Tuat L."/>
            <person name="Fardeau M.-L."/>
            <person name="Harris H.M.B."/>
            <person name="O'Toole P.W."/>
            <person name="Ollivier B."/>
        </authorList>
    </citation>
    <scope>NUCLEOTIDE SEQUENCE [LARGE SCALE GENOMIC DNA]</scope>
    <source>
        <strain evidence="8 9">Mx-05</strain>
    </source>
</reference>
<evidence type="ECO:0000313" key="8">
    <source>
        <dbReference type="EMBL" id="AYQ55640.1"/>
    </source>
</evidence>
<name>A0A3G3IIH5_9ARCH</name>
<dbReference type="PANTHER" id="PTHR43771:SF1">
    <property type="entry name" value="PHOSPHOMANNOMUTASE"/>
    <property type="match status" value="1"/>
</dbReference>
<evidence type="ECO:0000256" key="3">
    <source>
        <dbReference type="ARBA" id="ARBA00022553"/>
    </source>
</evidence>
<dbReference type="AlphaFoldDB" id="A0A3G3IIH5"/>
<proteinExistence type="inferred from homology"/>
<dbReference type="EMBL" id="CP017686">
    <property type="protein sequence ID" value="AYQ55640.1"/>
    <property type="molecule type" value="Genomic_DNA"/>
</dbReference>
<dbReference type="RefSeq" id="WP_015505420.1">
    <property type="nucleotide sequence ID" value="NZ_CP017686.1"/>
</dbReference>
<evidence type="ECO:0000256" key="5">
    <source>
        <dbReference type="ARBA" id="ARBA00022842"/>
    </source>
</evidence>